<dbReference type="InterPro" id="IPR005522">
    <property type="entry name" value="IPK"/>
</dbReference>
<evidence type="ECO:0000256" key="1">
    <source>
        <dbReference type="ARBA" id="ARBA00007374"/>
    </source>
</evidence>
<dbReference type="Gene3D" id="3.30.470.160">
    <property type="entry name" value="Inositol polyphosphate kinase"/>
    <property type="match status" value="1"/>
</dbReference>
<dbReference type="GO" id="GO:0005634">
    <property type="term" value="C:nucleus"/>
    <property type="evidence" value="ECO:0007669"/>
    <property type="project" value="TreeGrafter"/>
</dbReference>
<keyword evidence="3" id="KW-0547">Nucleotide-binding</keyword>
<keyword evidence="2 8" id="KW-0808">Transferase</keyword>
<evidence type="ECO:0000313" key="10">
    <source>
        <dbReference type="Proteomes" id="UP000784294"/>
    </source>
</evidence>
<evidence type="ECO:0000256" key="3">
    <source>
        <dbReference type="ARBA" id="ARBA00022741"/>
    </source>
</evidence>
<keyword evidence="4 8" id="KW-0418">Kinase</keyword>
<proteinExistence type="inferred from homology"/>
<dbReference type="GO" id="GO:0047326">
    <property type="term" value="F:inositol-1,3,4,6-tetrakisphosphate 5-kinase activity"/>
    <property type="evidence" value="ECO:0007669"/>
    <property type="project" value="RHEA"/>
</dbReference>
<evidence type="ECO:0000256" key="6">
    <source>
        <dbReference type="ARBA" id="ARBA00036164"/>
    </source>
</evidence>
<dbReference type="InterPro" id="IPR038286">
    <property type="entry name" value="IPK_sf"/>
</dbReference>
<dbReference type="EMBL" id="CAAALY010284287">
    <property type="protein sequence ID" value="VEL43709.1"/>
    <property type="molecule type" value="Genomic_DNA"/>
</dbReference>
<dbReference type="GO" id="GO:0008440">
    <property type="term" value="F:inositol-1,4,5-trisphosphate 3-kinase activity"/>
    <property type="evidence" value="ECO:0007669"/>
    <property type="project" value="TreeGrafter"/>
</dbReference>
<comment type="caution">
    <text evidence="9">The sequence shown here is derived from an EMBL/GenBank/DDBJ whole genome shotgun (WGS) entry which is preliminary data.</text>
</comment>
<sequence>MGSFISSLNLGIRLFLGPDLDRARNLAKAFIAKLSELIDWFETQTQFAFYATSLILAYDAIPTPLFSSPAVSTTTSFPTTISLNQLSRDPLSEEGTTSRLLVGDTGLPFSHMPSADKSNKNDDITLSHSHRDKHKDFHVSPITTNNSHMVSKSHLVSSRENVVLRWVDFTHWNQATCQRDENFLSGLYSLKHYFERAAQETFPLATEAFNLDSVRRQLPK</sequence>
<evidence type="ECO:0000313" key="9">
    <source>
        <dbReference type="EMBL" id="VEL43709.1"/>
    </source>
</evidence>
<name>A0A3S5CS60_9PLAT</name>
<dbReference type="PANTHER" id="PTHR12400:SF51">
    <property type="entry name" value="INOSITOL POLYPHOSPHATE MULTIKINASE"/>
    <property type="match status" value="1"/>
</dbReference>
<dbReference type="Pfam" id="PF03770">
    <property type="entry name" value="IPK"/>
    <property type="match status" value="1"/>
</dbReference>
<reference evidence="9" key="1">
    <citation type="submission" date="2018-11" db="EMBL/GenBank/DDBJ databases">
        <authorList>
            <consortium name="Pathogen Informatics"/>
        </authorList>
    </citation>
    <scope>NUCLEOTIDE SEQUENCE</scope>
</reference>
<dbReference type="EC" id="2.7.-.-" evidence="8"/>
<evidence type="ECO:0000256" key="7">
    <source>
        <dbReference type="ARBA" id="ARBA00036525"/>
    </source>
</evidence>
<gene>
    <name evidence="9" type="ORF">PXEA_LOCUS37149</name>
</gene>
<accession>A0A3S5CS60</accession>
<dbReference type="AlphaFoldDB" id="A0A3S5CS60"/>
<comment type="catalytic activity">
    <reaction evidence="6">
        <text>1D-myo-inositol 1,4,5-trisphosphate + 2 ATP = 1D-myo-inositol 1,3,4,5,6-pentakisphosphate + 2 ADP + 2 H(+)</text>
        <dbReference type="Rhea" id="RHEA:32359"/>
        <dbReference type="ChEBI" id="CHEBI:15378"/>
        <dbReference type="ChEBI" id="CHEBI:30616"/>
        <dbReference type="ChEBI" id="CHEBI:57733"/>
        <dbReference type="ChEBI" id="CHEBI:203600"/>
        <dbReference type="ChEBI" id="CHEBI:456216"/>
        <dbReference type="EC" id="2.7.1.151"/>
    </reaction>
</comment>
<dbReference type="GO" id="GO:0032958">
    <property type="term" value="P:inositol phosphate biosynthetic process"/>
    <property type="evidence" value="ECO:0007669"/>
    <property type="project" value="InterPro"/>
</dbReference>
<keyword evidence="10" id="KW-1185">Reference proteome</keyword>
<evidence type="ECO:0000256" key="5">
    <source>
        <dbReference type="ARBA" id="ARBA00022840"/>
    </source>
</evidence>
<dbReference type="GO" id="GO:0005524">
    <property type="term" value="F:ATP binding"/>
    <property type="evidence" value="ECO:0007669"/>
    <property type="project" value="UniProtKB-KW"/>
</dbReference>
<dbReference type="PANTHER" id="PTHR12400">
    <property type="entry name" value="INOSITOL POLYPHOSPHATE KINASE"/>
    <property type="match status" value="1"/>
</dbReference>
<organism evidence="9 10">
    <name type="scientific">Protopolystoma xenopodis</name>
    <dbReference type="NCBI Taxonomy" id="117903"/>
    <lineage>
        <taxon>Eukaryota</taxon>
        <taxon>Metazoa</taxon>
        <taxon>Spiralia</taxon>
        <taxon>Lophotrochozoa</taxon>
        <taxon>Platyhelminthes</taxon>
        <taxon>Monogenea</taxon>
        <taxon>Polyopisthocotylea</taxon>
        <taxon>Polystomatidea</taxon>
        <taxon>Polystomatidae</taxon>
        <taxon>Protopolystoma</taxon>
    </lineage>
</organism>
<comment type="catalytic activity">
    <reaction evidence="7">
        <text>1D-myo-inositol 1,3,4,6-tetrakisphosphate + ATP = 1D-myo-inositol 1,3,4,5,6-pentakisphosphate + ADP + H(+)</text>
        <dbReference type="Rhea" id="RHEA:12717"/>
        <dbReference type="ChEBI" id="CHEBI:15378"/>
        <dbReference type="ChEBI" id="CHEBI:30616"/>
        <dbReference type="ChEBI" id="CHEBI:57660"/>
        <dbReference type="ChEBI" id="CHEBI:57733"/>
        <dbReference type="ChEBI" id="CHEBI:456216"/>
        <dbReference type="EC" id="2.7.1.140"/>
    </reaction>
</comment>
<protein>
    <recommendedName>
        <fullName evidence="8">Kinase</fullName>
        <ecNumber evidence="8">2.7.-.-</ecNumber>
    </recommendedName>
</protein>
<evidence type="ECO:0000256" key="8">
    <source>
        <dbReference type="RuleBase" id="RU363090"/>
    </source>
</evidence>
<evidence type="ECO:0000256" key="2">
    <source>
        <dbReference type="ARBA" id="ARBA00022679"/>
    </source>
</evidence>
<dbReference type="OrthoDB" id="338650at2759"/>
<evidence type="ECO:0000256" key="4">
    <source>
        <dbReference type="ARBA" id="ARBA00022777"/>
    </source>
</evidence>
<dbReference type="Proteomes" id="UP000784294">
    <property type="component" value="Unassembled WGS sequence"/>
</dbReference>
<dbReference type="GO" id="GO:0005737">
    <property type="term" value="C:cytoplasm"/>
    <property type="evidence" value="ECO:0007669"/>
    <property type="project" value="TreeGrafter"/>
</dbReference>
<keyword evidence="5" id="KW-0067">ATP-binding</keyword>
<comment type="similarity">
    <text evidence="1 8">Belongs to the inositol phosphokinase (IPK) family.</text>
</comment>
<dbReference type="SUPFAM" id="SSF56104">
    <property type="entry name" value="SAICAR synthase-like"/>
    <property type="match status" value="1"/>
</dbReference>